<reference evidence="3 4" key="1">
    <citation type="submission" date="2019-03" db="EMBL/GenBank/DDBJ databases">
        <title>Genomic Encyclopedia of Type Strains, Phase IV (KMG-IV): sequencing the most valuable type-strain genomes for metagenomic binning, comparative biology and taxonomic classification.</title>
        <authorList>
            <person name="Goeker M."/>
        </authorList>
    </citation>
    <scope>NUCLEOTIDE SEQUENCE [LARGE SCALE GENOMIC DNA]</scope>
    <source>
        <strain evidence="3 4">DSM 100059</strain>
    </source>
</reference>
<feature type="transmembrane region" description="Helical" evidence="1">
    <location>
        <begin position="59"/>
        <end position="82"/>
    </location>
</feature>
<dbReference type="SUPFAM" id="SSF52317">
    <property type="entry name" value="Class I glutamine amidotransferase-like"/>
    <property type="match status" value="1"/>
</dbReference>
<feature type="transmembrane region" description="Helical" evidence="1">
    <location>
        <begin position="223"/>
        <end position="241"/>
    </location>
</feature>
<sequence>MKKIRKIALTELQTLFYSPIAWLILVLFAVQTGLIFTNGMKGQLQSEMMGQHFADVTGWAFRFSDMIGYFYLYIPLLSMGLMSREFSSGSIKLLYSSPVSNTQIVLGKYLAMMIYGLVLTGVLACFGIFGFFTIKDMDIPMVVTALLGMYLLICIYSAIGLFMSCLTSYQVVAAIGTLALFAALNYISHVWQGIAFVRDITYWLSITGRVENMLHGLINSEDILYFLIIVALFLFLAVFKLDMDKVKRSRGSNLARFSSVVVIAMLLGYVTSRPALMGFYDVTRTKINTLTPNSQEIVKNVKGPLTITTYVNLFESNFDQCVPDFINFDLQNFREYLRFKPDIRMKYVYYYAQTDQSSPIAHYPGLNDRQRMERACAIKDLDPDIFLSPEELKKKIDLSGERFRFVRVLETEDGRKGFLRLFNDPYKHPGEREISAAMKRLAMDLPTVGFLAGHGARDIDNFGDKGYFDFTNSGYTRSALLNQGFNVREVNLADSAVPTDMNILVLADLKTPLTDAEDKKLDDYIARGGNLLVIGDPGRQASMNPIAGRFGVSFLPGRIVQPHPYYAPDFILVRPTKVSEKMSYELGGIRKEEGVVAMDGACGLSYTTDKGFTATSWFGTEPTGSWNELETTNFGDDTVVLNPKAGEVETAYTTVLALSRTQNGHDQRIIVMGDADCVDNANLSTGRRGIRPMNNTMIDGLFYWLSGDKVPIDVRRPPMTDDHVYLSLSGMKWVNLSFVWILPALLAVFGTVLLIRRKRK</sequence>
<dbReference type="Pfam" id="PF12679">
    <property type="entry name" value="ABC2_membrane_2"/>
    <property type="match status" value="1"/>
</dbReference>
<protein>
    <submittedName>
        <fullName evidence="3">ABC-2 type transport system permease protein</fullName>
    </submittedName>
</protein>
<keyword evidence="1" id="KW-0812">Transmembrane</keyword>
<dbReference type="Pfam" id="PF09822">
    <property type="entry name" value="ABC_transp_aux"/>
    <property type="match status" value="1"/>
</dbReference>
<dbReference type="GO" id="GO:0140359">
    <property type="term" value="F:ABC-type transporter activity"/>
    <property type="evidence" value="ECO:0007669"/>
    <property type="project" value="InterPro"/>
</dbReference>
<gene>
    <name evidence="3" type="ORF">EDB95_5317</name>
</gene>
<accession>A0A4R8DIS5</accession>
<organism evidence="3 4">
    <name type="scientific">Dinghuibacter silviterrae</name>
    <dbReference type="NCBI Taxonomy" id="1539049"/>
    <lineage>
        <taxon>Bacteria</taxon>
        <taxon>Pseudomonadati</taxon>
        <taxon>Bacteroidota</taxon>
        <taxon>Chitinophagia</taxon>
        <taxon>Chitinophagales</taxon>
        <taxon>Chitinophagaceae</taxon>
        <taxon>Dinghuibacter</taxon>
    </lineage>
</organism>
<dbReference type="PANTHER" id="PTHR37305:SF1">
    <property type="entry name" value="MEMBRANE PROTEIN"/>
    <property type="match status" value="1"/>
</dbReference>
<feature type="transmembrane region" description="Helical" evidence="1">
    <location>
        <begin position="20"/>
        <end position="39"/>
    </location>
</feature>
<evidence type="ECO:0000259" key="2">
    <source>
        <dbReference type="Pfam" id="PF09822"/>
    </source>
</evidence>
<dbReference type="InterPro" id="IPR029062">
    <property type="entry name" value="Class_I_gatase-like"/>
</dbReference>
<dbReference type="GO" id="GO:0005886">
    <property type="term" value="C:plasma membrane"/>
    <property type="evidence" value="ECO:0007669"/>
    <property type="project" value="UniProtKB-SubCell"/>
</dbReference>
<feature type="domain" description="ABC-type uncharacterised transport system" evidence="2">
    <location>
        <begin position="446"/>
        <end position="539"/>
    </location>
</feature>
<feature type="transmembrane region" description="Helical" evidence="1">
    <location>
        <begin position="733"/>
        <end position="755"/>
    </location>
</feature>
<evidence type="ECO:0000256" key="1">
    <source>
        <dbReference type="SAM" id="Phobius"/>
    </source>
</evidence>
<keyword evidence="1" id="KW-0472">Membrane</keyword>
<dbReference type="PANTHER" id="PTHR37305">
    <property type="entry name" value="INTEGRAL MEMBRANE PROTEIN-RELATED"/>
    <property type="match status" value="1"/>
</dbReference>
<dbReference type="OrthoDB" id="609779at2"/>
<comment type="caution">
    <text evidence="3">The sequence shown here is derived from an EMBL/GenBank/DDBJ whole genome shotgun (WGS) entry which is preliminary data.</text>
</comment>
<proteinExistence type="predicted"/>
<dbReference type="EMBL" id="SODV01000002">
    <property type="protein sequence ID" value="TDW97467.1"/>
    <property type="molecule type" value="Genomic_DNA"/>
</dbReference>
<dbReference type="AlphaFoldDB" id="A0A4R8DIS5"/>
<keyword evidence="1" id="KW-1133">Transmembrane helix</keyword>
<keyword evidence="4" id="KW-1185">Reference proteome</keyword>
<feature type="transmembrane region" description="Helical" evidence="1">
    <location>
        <begin position="169"/>
        <end position="187"/>
    </location>
</feature>
<feature type="transmembrane region" description="Helical" evidence="1">
    <location>
        <begin position="109"/>
        <end position="133"/>
    </location>
</feature>
<feature type="transmembrane region" description="Helical" evidence="1">
    <location>
        <begin position="139"/>
        <end position="162"/>
    </location>
</feature>
<evidence type="ECO:0000313" key="4">
    <source>
        <dbReference type="Proteomes" id="UP000294498"/>
    </source>
</evidence>
<feature type="transmembrane region" description="Helical" evidence="1">
    <location>
        <begin position="253"/>
        <end position="270"/>
    </location>
</feature>
<evidence type="ECO:0000313" key="3">
    <source>
        <dbReference type="EMBL" id="TDW97467.1"/>
    </source>
</evidence>
<name>A0A4R8DIS5_9BACT</name>
<dbReference type="Proteomes" id="UP000294498">
    <property type="component" value="Unassembled WGS sequence"/>
</dbReference>
<dbReference type="InterPro" id="IPR019196">
    <property type="entry name" value="ABC_transp_unknown"/>
</dbReference>
<dbReference type="RefSeq" id="WP_133999751.1">
    <property type="nucleotide sequence ID" value="NZ_SODV01000002.1"/>
</dbReference>